<organism evidence="2 3">
    <name type="scientific">Sphingomonas sabuli</name>
    <dbReference type="NCBI Taxonomy" id="2764186"/>
    <lineage>
        <taxon>Bacteria</taxon>
        <taxon>Pseudomonadati</taxon>
        <taxon>Pseudomonadota</taxon>
        <taxon>Alphaproteobacteria</taxon>
        <taxon>Sphingomonadales</taxon>
        <taxon>Sphingomonadaceae</taxon>
        <taxon>Sphingomonas</taxon>
    </lineage>
</organism>
<evidence type="ECO:0000313" key="2">
    <source>
        <dbReference type="EMBL" id="QNM82057.1"/>
    </source>
</evidence>
<keyword evidence="3" id="KW-1185">Reference proteome</keyword>
<accession>A0A7G9L0A8</accession>
<dbReference type="InterPro" id="IPR029021">
    <property type="entry name" value="Prot-tyrosine_phosphatase-like"/>
</dbReference>
<dbReference type="GO" id="GO:0016787">
    <property type="term" value="F:hydrolase activity"/>
    <property type="evidence" value="ECO:0007669"/>
    <property type="project" value="InterPro"/>
</dbReference>
<evidence type="ECO:0000313" key="3">
    <source>
        <dbReference type="Proteomes" id="UP000515861"/>
    </source>
</evidence>
<evidence type="ECO:0000259" key="1">
    <source>
        <dbReference type="Pfam" id="PF04273"/>
    </source>
</evidence>
<dbReference type="Proteomes" id="UP000515861">
    <property type="component" value="Chromosome"/>
</dbReference>
<proteinExistence type="predicted"/>
<dbReference type="Pfam" id="PF04273">
    <property type="entry name" value="BLH_phosphatase"/>
    <property type="match status" value="1"/>
</dbReference>
<protein>
    <submittedName>
        <fullName evidence="2">TIGR01244 family phosphatase</fullName>
    </submittedName>
</protein>
<sequence length="134" mass="14662">MIRRLSDTVMVSAQIRPDDVPVLKRSGVTMIVCQRPDDEDPGQPPAAEIEKAAEDAGIEFRFLPIVRGIGPADAEAMREAMEATSGKLFAYCRSGNRCTLAWAVARRKQGASREEVEEIANRAGVDLTPIDHLL</sequence>
<dbReference type="SUPFAM" id="SSF52799">
    <property type="entry name" value="(Phosphotyrosine protein) phosphatases II"/>
    <property type="match status" value="1"/>
</dbReference>
<dbReference type="RefSeq" id="WP_187479012.1">
    <property type="nucleotide sequence ID" value="NZ_CP060697.1"/>
</dbReference>
<dbReference type="EMBL" id="CP060697">
    <property type="protein sequence ID" value="QNM82057.1"/>
    <property type="molecule type" value="Genomic_DNA"/>
</dbReference>
<name>A0A7G9L0A8_9SPHN</name>
<dbReference type="AlphaFoldDB" id="A0A7G9L0A8"/>
<dbReference type="KEGG" id="ssau:H8M03_08420"/>
<feature type="domain" description="Beta-lactamase hydrolase-like protein phosphatase-like" evidence="1">
    <location>
        <begin position="2"/>
        <end position="106"/>
    </location>
</feature>
<dbReference type="InterPro" id="IPR005939">
    <property type="entry name" value="BLH_phosphatase-like"/>
</dbReference>
<dbReference type="NCBIfam" id="TIGR01244">
    <property type="entry name" value="TIGR01244 family sulfur transferase"/>
    <property type="match status" value="1"/>
</dbReference>
<reference evidence="2 3" key="1">
    <citation type="submission" date="2020-08" db="EMBL/GenBank/DDBJ databases">
        <title>Sphingomonas sp. sand1-3 16S ribosomal RNA gene Genome sequencing and assembly.</title>
        <authorList>
            <person name="Kang M."/>
        </authorList>
    </citation>
    <scope>NUCLEOTIDE SEQUENCE [LARGE SCALE GENOMIC DNA]</scope>
    <source>
        <strain evidence="3">sand1-3</strain>
    </source>
</reference>
<dbReference type="Gene3D" id="3.90.190.10">
    <property type="entry name" value="Protein tyrosine phosphatase superfamily"/>
    <property type="match status" value="1"/>
</dbReference>
<gene>
    <name evidence="2" type="ORF">H8M03_08420</name>
</gene>